<keyword evidence="2" id="KW-1185">Reference proteome</keyword>
<evidence type="ECO:0000313" key="1">
    <source>
        <dbReference type="EMBL" id="MCU7615635.1"/>
    </source>
</evidence>
<sequence length="71" mass="8178">MKEDKLNSIADNIFKEILNKGASGKMTDFVSAFNEVKSILKNEFSKEFMRGYNKATDEKQNALMIKQQKEN</sequence>
<gene>
    <name evidence="1" type="ORF">NZ698_00375</name>
</gene>
<proteinExistence type="predicted"/>
<reference evidence="2" key="1">
    <citation type="submission" date="2023-07" db="EMBL/GenBank/DDBJ databases">
        <title>Chryseobacterium sp. strain PBS4-4 Genome sequencing and assembly.</title>
        <authorList>
            <person name="Jung Y."/>
        </authorList>
    </citation>
    <scope>NUCLEOTIDE SEQUENCE [LARGE SCALE GENOMIC DNA]</scope>
    <source>
        <strain evidence="2">PBS4-4</strain>
    </source>
</reference>
<dbReference type="Proteomes" id="UP001208649">
    <property type="component" value="Unassembled WGS sequence"/>
</dbReference>
<dbReference type="RefSeq" id="WP_263000758.1">
    <property type="nucleotide sequence ID" value="NZ_JAOTEM010000001.1"/>
</dbReference>
<name>A0ABT2W4I4_9FLAO</name>
<dbReference type="EMBL" id="JAOTEM010000001">
    <property type="protein sequence ID" value="MCU7615635.1"/>
    <property type="molecule type" value="Genomic_DNA"/>
</dbReference>
<comment type="caution">
    <text evidence="1">The sequence shown here is derived from an EMBL/GenBank/DDBJ whole genome shotgun (WGS) entry which is preliminary data.</text>
</comment>
<organism evidence="1 2">
    <name type="scientific">Chryseobacterium edaphi</name>
    <dbReference type="NCBI Taxonomy" id="2976532"/>
    <lineage>
        <taxon>Bacteria</taxon>
        <taxon>Pseudomonadati</taxon>
        <taxon>Bacteroidota</taxon>
        <taxon>Flavobacteriia</taxon>
        <taxon>Flavobacteriales</taxon>
        <taxon>Weeksellaceae</taxon>
        <taxon>Chryseobacterium group</taxon>
        <taxon>Chryseobacterium</taxon>
    </lineage>
</organism>
<protein>
    <submittedName>
        <fullName evidence="1">Uncharacterized protein</fullName>
    </submittedName>
</protein>
<evidence type="ECO:0000313" key="2">
    <source>
        <dbReference type="Proteomes" id="UP001208649"/>
    </source>
</evidence>
<accession>A0ABT2W4I4</accession>